<reference evidence="2" key="1">
    <citation type="journal article" date="2019" name="Int. J. Syst. Evol. Microbiol.">
        <title>The Global Catalogue of Microorganisms (GCM) 10K type strain sequencing project: providing services to taxonomists for standard genome sequencing and annotation.</title>
        <authorList>
            <consortium name="The Broad Institute Genomics Platform"/>
            <consortium name="The Broad Institute Genome Sequencing Center for Infectious Disease"/>
            <person name="Wu L."/>
            <person name="Ma J."/>
        </authorList>
    </citation>
    <scope>NUCLEOTIDE SEQUENCE [LARGE SCALE GENOMIC DNA]</scope>
    <source>
        <strain evidence="2">JCM 17551</strain>
    </source>
</reference>
<evidence type="ECO:0008006" key="3">
    <source>
        <dbReference type="Google" id="ProtNLM"/>
    </source>
</evidence>
<proteinExistence type="predicted"/>
<gene>
    <name evidence="1" type="ORF">GCM10022277_40210</name>
</gene>
<evidence type="ECO:0000313" key="2">
    <source>
        <dbReference type="Proteomes" id="UP001501565"/>
    </source>
</evidence>
<comment type="caution">
    <text evidence="1">The sequence shown here is derived from an EMBL/GenBank/DDBJ whole genome shotgun (WGS) entry which is preliminary data.</text>
</comment>
<dbReference type="Proteomes" id="UP001501565">
    <property type="component" value="Unassembled WGS sequence"/>
</dbReference>
<dbReference type="EMBL" id="BAABBN010000015">
    <property type="protein sequence ID" value="GAA3940192.1"/>
    <property type="molecule type" value="Genomic_DNA"/>
</dbReference>
<name>A0ABP7N8Z9_9GAMM</name>
<evidence type="ECO:0000313" key="1">
    <source>
        <dbReference type="EMBL" id="GAA3940192.1"/>
    </source>
</evidence>
<keyword evidence="2" id="KW-1185">Reference proteome</keyword>
<organism evidence="1 2">
    <name type="scientific">Litoribacillus peritrichatus</name>
    <dbReference type="NCBI Taxonomy" id="718191"/>
    <lineage>
        <taxon>Bacteria</taxon>
        <taxon>Pseudomonadati</taxon>
        <taxon>Pseudomonadota</taxon>
        <taxon>Gammaproteobacteria</taxon>
        <taxon>Oceanospirillales</taxon>
        <taxon>Oceanospirillaceae</taxon>
        <taxon>Litoribacillus</taxon>
    </lineage>
</organism>
<sequence length="118" mass="13458">MKRLQALLEEWQSHSIQNLEEKEFSVKLSKQDAARINALSDLYPRLSTQDVARELLHIALDEVEASFPYVKGKKVVAEDEEGDPIYEDDGLTPKYLQLTREHIKRLKSAANCNDSESA</sequence>
<protein>
    <recommendedName>
        <fullName evidence="3">Type 1 pili tip component</fullName>
    </recommendedName>
</protein>
<accession>A0ABP7N8Z9</accession>
<dbReference type="RefSeq" id="WP_344800441.1">
    <property type="nucleotide sequence ID" value="NZ_BAABBN010000015.1"/>
</dbReference>